<protein>
    <recommendedName>
        <fullName evidence="4">Secreted protein</fullName>
    </recommendedName>
</protein>
<dbReference type="EMBL" id="PYDT01000002">
    <property type="protein sequence ID" value="THU69854.1"/>
    <property type="molecule type" value="Genomic_DNA"/>
</dbReference>
<organism evidence="2 3">
    <name type="scientific">Musa balbisiana</name>
    <name type="common">Banana</name>
    <dbReference type="NCBI Taxonomy" id="52838"/>
    <lineage>
        <taxon>Eukaryota</taxon>
        <taxon>Viridiplantae</taxon>
        <taxon>Streptophyta</taxon>
        <taxon>Embryophyta</taxon>
        <taxon>Tracheophyta</taxon>
        <taxon>Spermatophyta</taxon>
        <taxon>Magnoliopsida</taxon>
        <taxon>Liliopsida</taxon>
        <taxon>Zingiberales</taxon>
        <taxon>Musaceae</taxon>
        <taxon>Musa</taxon>
    </lineage>
</organism>
<feature type="chain" id="PRO_5020582925" description="Secreted protein" evidence="1">
    <location>
        <begin position="23"/>
        <end position="106"/>
    </location>
</feature>
<evidence type="ECO:0000313" key="3">
    <source>
        <dbReference type="Proteomes" id="UP000317650"/>
    </source>
</evidence>
<evidence type="ECO:0000313" key="2">
    <source>
        <dbReference type="EMBL" id="THU69854.1"/>
    </source>
</evidence>
<name>A0A4S8K4U9_MUSBA</name>
<keyword evidence="1" id="KW-0732">Signal</keyword>
<sequence length="106" mass="11222">MFPTVLDLAVLGVVVAPPVVRGATSCDATVLYMSPHLDEVATSCSPYSCPYSSSAQASPVTIGGRQVYVEEKLGYKFKRQRLASPGRTPSASGVFGPWRLLAPSAF</sequence>
<accession>A0A4S8K4U9</accession>
<dbReference type="AlphaFoldDB" id="A0A4S8K4U9"/>
<evidence type="ECO:0000256" key="1">
    <source>
        <dbReference type="SAM" id="SignalP"/>
    </source>
</evidence>
<gene>
    <name evidence="2" type="ORF">C4D60_Mb08t18790</name>
</gene>
<proteinExistence type="predicted"/>
<dbReference type="Proteomes" id="UP000317650">
    <property type="component" value="Chromosome 8"/>
</dbReference>
<comment type="caution">
    <text evidence="2">The sequence shown here is derived from an EMBL/GenBank/DDBJ whole genome shotgun (WGS) entry which is preliminary data.</text>
</comment>
<evidence type="ECO:0008006" key="4">
    <source>
        <dbReference type="Google" id="ProtNLM"/>
    </source>
</evidence>
<feature type="signal peptide" evidence="1">
    <location>
        <begin position="1"/>
        <end position="22"/>
    </location>
</feature>
<keyword evidence="3" id="KW-1185">Reference proteome</keyword>
<reference evidence="2 3" key="1">
    <citation type="journal article" date="2019" name="Nat. Plants">
        <title>Genome sequencing of Musa balbisiana reveals subgenome evolution and function divergence in polyploid bananas.</title>
        <authorList>
            <person name="Yao X."/>
        </authorList>
    </citation>
    <scope>NUCLEOTIDE SEQUENCE [LARGE SCALE GENOMIC DNA]</scope>
    <source>
        <strain evidence="3">cv. DH-PKW</strain>
        <tissue evidence="2">Leaves</tissue>
    </source>
</reference>